<dbReference type="EMBL" id="JACIEZ010000013">
    <property type="protein sequence ID" value="MBB4066935.1"/>
    <property type="molecule type" value="Genomic_DNA"/>
</dbReference>
<evidence type="ECO:0000256" key="2">
    <source>
        <dbReference type="ARBA" id="ARBA00005695"/>
    </source>
</evidence>
<dbReference type="InterPro" id="IPR030678">
    <property type="entry name" value="Peptide/Ni-bd"/>
</dbReference>
<evidence type="ECO:0000313" key="5">
    <source>
        <dbReference type="Proteomes" id="UP000528286"/>
    </source>
</evidence>
<dbReference type="GO" id="GO:0030288">
    <property type="term" value="C:outer membrane-bounded periplasmic space"/>
    <property type="evidence" value="ECO:0007669"/>
    <property type="project" value="UniProtKB-ARBA"/>
</dbReference>
<dbReference type="GO" id="GO:1904680">
    <property type="term" value="F:peptide transmembrane transporter activity"/>
    <property type="evidence" value="ECO:0007669"/>
    <property type="project" value="TreeGrafter"/>
</dbReference>
<dbReference type="GO" id="GO:0015833">
    <property type="term" value="P:peptide transport"/>
    <property type="evidence" value="ECO:0007669"/>
    <property type="project" value="TreeGrafter"/>
</dbReference>
<dbReference type="CDD" id="cd08503">
    <property type="entry name" value="PBP2_NikA_DppA_OppA_like_17"/>
    <property type="match status" value="1"/>
</dbReference>
<dbReference type="InterPro" id="IPR000914">
    <property type="entry name" value="SBP_5_dom"/>
</dbReference>
<dbReference type="Gene3D" id="3.90.76.10">
    <property type="entry name" value="Dipeptide-binding Protein, Domain 1"/>
    <property type="match status" value="1"/>
</dbReference>
<dbReference type="InterPro" id="IPR006311">
    <property type="entry name" value="TAT_signal"/>
</dbReference>
<dbReference type="PROSITE" id="PS51318">
    <property type="entry name" value="TAT"/>
    <property type="match status" value="1"/>
</dbReference>
<dbReference type="Proteomes" id="UP000528286">
    <property type="component" value="Unassembled WGS sequence"/>
</dbReference>
<evidence type="ECO:0000259" key="3">
    <source>
        <dbReference type="Pfam" id="PF00496"/>
    </source>
</evidence>
<sequence length="531" mass="58700">MTEFEHKLKMAEALAATGKMSRREFVQFAAALGIAIPAAGTLFSKVAKAEDAKKGGALVIGMEGGSASDSYDPRTYADSIMIAASLAVMNCLVEFDDAGNPTPELFESWEAKPGAAEWVFNVRKGIKFSNGKELDAEDIIYSIGLHRGEDTKSPAKGILEPITEIKALSPTQISMTLKEGNADFPVILGDYHLVVVPKDFNDWSKPIGTGAYTLESFEPGVRIVFKNRGDYWKANRGNFDTVEIRYIQDAAARTAALQSGEVHAINRLDARTVDLLMQDENVKVVRTKGTGNRYCFVSRVTMDPFTNKDLRTALKYGIDRDQIIQSVFSGYAVPGNDHTLDALNPFYNTNLPQRPYDPDKAAFHFKKAGISGKVELQTSEGAWSSAVDCASIYQESLKKAGIDLTVTKVSGDGYWDNVWLKVPFCAVYWGRRMSADATLSQVYGSASDWNDSDWRKPEFDKIISEARIELDNAKRKELYFKAQEMISDDGGMICFAISDYLDGYSPKIAGVTPHARYDLADQRLAEKAWFA</sequence>
<dbReference type="AlphaFoldDB" id="A0A7W6NLW1"/>
<dbReference type="SUPFAM" id="SSF53850">
    <property type="entry name" value="Periplasmic binding protein-like II"/>
    <property type="match status" value="1"/>
</dbReference>
<protein>
    <submittedName>
        <fullName evidence="4">Peptide/nickel transport system substrate-binding protein</fullName>
    </submittedName>
</protein>
<dbReference type="GO" id="GO:0043190">
    <property type="term" value="C:ATP-binding cassette (ABC) transporter complex"/>
    <property type="evidence" value="ECO:0007669"/>
    <property type="project" value="InterPro"/>
</dbReference>
<comment type="similarity">
    <text evidence="2">Belongs to the bacterial solute-binding protein 5 family.</text>
</comment>
<comment type="caution">
    <text evidence="4">The sequence shown here is derived from an EMBL/GenBank/DDBJ whole genome shotgun (WGS) entry which is preliminary data.</text>
</comment>
<comment type="subcellular location">
    <subcellularLocation>
        <location evidence="1">Periplasm</location>
    </subcellularLocation>
</comment>
<dbReference type="Gene3D" id="3.40.190.10">
    <property type="entry name" value="Periplasmic binding protein-like II"/>
    <property type="match status" value="1"/>
</dbReference>
<feature type="domain" description="Solute-binding protein family 5" evidence="3">
    <location>
        <begin position="101"/>
        <end position="449"/>
    </location>
</feature>
<dbReference type="RefSeq" id="WP_183368214.1">
    <property type="nucleotide sequence ID" value="NZ_JACIEZ010000013.1"/>
</dbReference>
<dbReference type="PANTHER" id="PTHR30290">
    <property type="entry name" value="PERIPLASMIC BINDING COMPONENT OF ABC TRANSPORTER"/>
    <property type="match status" value="1"/>
</dbReference>
<keyword evidence="5" id="KW-1185">Reference proteome</keyword>
<organism evidence="4 5">
    <name type="scientific">Gellertiella hungarica</name>
    <dbReference type="NCBI Taxonomy" id="1572859"/>
    <lineage>
        <taxon>Bacteria</taxon>
        <taxon>Pseudomonadati</taxon>
        <taxon>Pseudomonadota</taxon>
        <taxon>Alphaproteobacteria</taxon>
        <taxon>Hyphomicrobiales</taxon>
        <taxon>Rhizobiaceae</taxon>
        <taxon>Gellertiella</taxon>
    </lineage>
</organism>
<reference evidence="4 5" key="1">
    <citation type="submission" date="2020-08" db="EMBL/GenBank/DDBJ databases">
        <title>Genomic Encyclopedia of Type Strains, Phase IV (KMG-IV): sequencing the most valuable type-strain genomes for metagenomic binning, comparative biology and taxonomic classification.</title>
        <authorList>
            <person name="Goeker M."/>
        </authorList>
    </citation>
    <scope>NUCLEOTIDE SEQUENCE [LARGE SCALE GENOMIC DNA]</scope>
    <source>
        <strain evidence="4 5">DSM 29853</strain>
    </source>
</reference>
<dbReference type="PIRSF" id="PIRSF002741">
    <property type="entry name" value="MppA"/>
    <property type="match status" value="1"/>
</dbReference>
<name>A0A7W6NLW1_9HYPH</name>
<proteinExistence type="inferred from homology"/>
<dbReference type="Gene3D" id="3.10.105.10">
    <property type="entry name" value="Dipeptide-binding Protein, Domain 3"/>
    <property type="match status" value="1"/>
</dbReference>
<evidence type="ECO:0000313" key="4">
    <source>
        <dbReference type="EMBL" id="MBB4066935.1"/>
    </source>
</evidence>
<dbReference type="InterPro" id="IPR039424">
    <property type="entry name" value="SBP_5"/>
</dbReference>
<gene>
    <name evidence="4" type="ORF">GGR23_004162</name>
</gene>
<evidence type="ECO:0000256" key="1">
    <source>
        <dbReference type="ARBA" id="ARBA00004418"/>
    </source>
</evidence>
<dbReference type="Pfam" id="PF00496">
    <property type="entry name" value="SBP_bac_5"/>
    <property type="match status" value="1"/>
</dbReference>
<accession>A0A7W6NLW1</accession>